<dbReference type="EMBL" id="OW240914">
    <property type="protein sequence ID" value="CAH2276942.1"/>
    <property type="molecule type" value="Genomic_DNA"/>
</dbReference>
<feature type="non-terminal residue" evidence="2">
    <location>
        <position position="52"/>
    </location>
</feature>
<protein>
    <submittedName>
        <fullName evidence="2">Uncharacterized protein</fullName>
    </submittedName>
</protein>
<accession>A0AAD1RRT0</accession>
<evidence type="ECO:0000256" key="1">
    <source>
        <dbReference type="SAM" id="Phobius"/>
    </source>
</evidence>
<dbReference type="AlphaFoldDB" id="A0AAD1RRT0"/>
<feature type="transmembrane region" description="Helical" evidence="1">
    <location>
        <begin position="12"/>
        <end position="31"/>
    </location>
</feature>
<gene>
    <name evidence="2" type="ORF">PECUL_23A029652</name>
</gene>
<proteinExistence type="predicted"/>
<keyword evidence="1" id="KW-0472">Membrane</keyword>
<reference evidence="2" key="1">
    <citation type="submission" date="2022-03" db="EMBL/GenBank/DDBJ databases">
        <authorList>
            <person name="Alioto T."/>
            <person name="Alioto T."/>
            <person name="Gomez Garrido J."/>
        </authorList>
    </citation>
    <scope>NUCLEOTIDE SEQUENCE</scope>
</reference>
<name>A0AAD1RRT0_PELCU</name>
<organism evidence="2 3">
    <name type="scientific">Pelobates cultripes</name>
    <name type="common">Western spadefoot toad</name>
    <dbReference type="NCBI Taxonomy" id="61616"/>
    <lineage>
        <taxon>Eukaryota</taxon>
        <taxon>Metazoa</taxon>
        <taxon>Chordata</taxon>
        <taxon>Craniata</taxon>
        <taxon>Vertebrata</taxon>
        <taxon>Euteleostomi</taxon>
        <taxon>Amphibia</taxon>
        <taxon>Batrachia</taxon>
        <taxon>Anura</taxon>
        <taxon>Pelobatoidea</taxon>
        <taxon>Pelobatidae</taxon>
        <taxon>Pelobates</taxon>
    </lineage>
</organism>
<keyword evidence="1" id="KW-0812">Transmembrane</keyword>
<dbReference type="Proteomes" id="UP001295444">
    <property type="component" value="Chromosome 03"/>
</dbReference>
<keyword evidence="3" id="KW-1185">Reference proteome</keyword>
<evidence type="ECO:0000313" key="3">
    <source>
        <dbReference type="Proteomes" id="UP001295444"/>
    </source>
</evidence>
<evidence type="ECO:0000313" key="2">
    <source>
        <dbReference type="EMBL" id="CAH2276942.1"/>
    </source>
</evidence>
<sequence>MSLRIKGLHFAWGYLFKILVFNGLAVLLPSMDIPMFLKDLNIEVPNDMHLLS</sequence>
<keyword evidence="1" id="KW-1133">Transmembrane helix</keyword>